<evidence type="ECO:0000313" key="2">
    <source>
        <dbReference type="Proteomes" id="UP000494245"/>
    </source>
</evidence>
<protein>
    <submittedName>
        <fullName evidence="1">Uncharacterized protein</fullName>
    </submittedName>
</protein>
<organism evidence="1 2">
    <name type="scientific">Fundidesulfovibrio magnetotacticus</name>
    <dbReference type="NCBI Taxonomy" id="2730080"/>
    <lineage>
        <taxon>Bacteria</taxon>
        <taxon>Pseudomonadati</taxon>
        <taxon>Thermodesulfobacteriota</taxon>
        <taxon>Desulfovibrionia</taxon>
        <taxon>Desulfovibrionales</taxon>
        <taxon>Desulfovibrionaceae</taxon>
        <taxon>Fundidesulfovibrio</taxon>
    </lineage>
</organism>
<keyword evidence="2" id="KW-1185">Reference proteome</keyword>
<reference evidence="1 2" key="2">
    <citation type="submission" date="2020-05" db="EMBL/GenBank/DDBJ databases">
        <title>Draft genome sequence of Desulfovibrio sp. strainFSS-1.</title>
        <authorList>
            <person name="Shimoshige H."/>
            <person name="Kobayashi H."/>
            <person name="Maekawa T."/>
        </authorList>
    </citation>
    <scope>NUCLEOTIDE SEQUENCE [LARGE SCALE GENOMIC DNA]</scope>
    <source>
        <strain evidence="1 2">SIID29052-01</strain>
    </source>
</reference>
<name>A0A6V8LX61_9BACT</name>
<sequence>MMHVQCRNPDWQDLANRSFIFEEGCWNQCSGYCCNFNLTEYAFCMIPHGGCSTVVMLGQEYDHWIAQGIDPAKMLSDAPASTFTFDFGGPKPLRLHFLKCTHKGNCREVPVKPLHCKLYPHLPVLGLDGALEQVLDASIFELTRSALKMPQVCHVMERRSHYRSFWEQHSDMLEPLAFPSYIFHSQAAAAFADTYLQGLAAQTGLHALQGAAFWKQWELAYLSKRLVDSEALKARIKSIHDALCRRFGSEWHF</sequence>
<dbReference type="Proteomes" id="UP000494245">
    <property type="component" value="Unassembled WGS sequence"/>
</dbReference>
<reference evidence="1 2" key="1">
    <citation type="submission" date="2020-04" db="EMBL/GenBank/DDBJ databases">
        <authorList>
            <consortium name="Desulfovibrio sp. FSS-1 genome sequencing consortium"/>
            <person name="Shimoshige H."/>
            <person name="Kobayashi H."/>
            <person name="Maekawa T."/>
        </authorList>
    </citation>
    <scope>NUCLEOTIDE SEQUENCE [LARGE SCALE GENOMIC DNA]</scope>
    <source>
        <strain evidence="1 2">SIID29052-01</strain>
    </source>
</reference>
<dbReference type="RefSeq" id="WP_173086514.1">
    <property type="nucleotide sequence ID" value="NZ_BLTE01000017.1"/>
</dbReference>
<dbReference type="AlphaFoldDB" id="A0A6V8LX61"/>
<dbReference type="EMBL" id="BLTE01000017">
    <property type="protein sequence ID" value="GFK95480.1"/>
    <property type="molecule type" value="Genomic_DNA"/>
</dbReference>
<proteinExistence type="predicted"/>
<evidence type="ECO:0000313" key="1">
    <source>
        <dbReference type="EMBL" id="GFK95480.1"/>
    </source>
</evidence>
<gene>
    <name evidence="1" type="ORF">NNJEOMEG_03345</name>
</gene>
<comment type="caution">
    <text evidence="1">The sequence shown here is derived from an EMBL/GenBank/DDBJ whole genome shotgun (WGS) entry which is preliminary data.</text>
</comment>
<accession>A0A6V8LX61</accession>